<dbReference type="Proteomes" id="UP000016930">
    <property type="component" value="Unassembled WGS sequence"/>
</dbReference>
<evidence type="ECO:0000313" key="4">
    <source>
        <dbReference type="Proteomes" id="UP000016930"/>
    </source>
</evidence>
<feature type="region of interest" description="Disordered" evidence="1">
    <location>
        <begin position="138"/>
        <end position="203"/>
    </location>
</feature>
<dbReference type="EMBL" id="KB445793">
    <property type="protein sequence ID" value="EMD39623.1"/>
    <property type="molecule type" value="Genomic_DNA"/>
</dbReference>
<dbReference type="HOGENOM" id="CLU_1578329_0_0_1"/>
<keyword evidence="2" id="KW-0472">Membrane</keyword>
<feature type="compositionally biased region" description="Polar residues" evidence="1">
    <location>
        <begin position="192"/>
        <end position="203"/>
    </location>
</feature>
<dbReference type="AlphaFoldDB" id="M2QRB1"/>
<keyword evidence="2" id="KW-0812">Transmembrane</keyword>
<organism evidence="3 4">
    <name type="scientific">Ceriporiopsis subvermispora (strain B)</name>
    <name type="common">White-rot fungus</name>
    <name type="synonym">Gelatoporia subvermispora</name>
    <dbReference type="NCBI Taxonomy" id="914234"/>
    <lineage>
        <taxon>Eukaryota</taxon>
        <taxon>Fungi</taxon>
        <taxon>Dikarya</taxon>
        <taxon>Basidiomycota</taxon>
        <taxon>Agaricomycotina</taxon>
        <taxon>Agaricomycetes</taxon>
        <taxon>Polyporales</taxon>
        <taxon>Gelatoporiaceae</taxon>
        <taxon>Gelatoporia</taxon>
    </lineage>
</organism>
<proteinExistence type="predicted"/>
<reference evidence="3 4" key="1">
    <citation type="journal article" date="2012" name="Proc. Natl. Acad. Sci. U.S.A.">
        <title>Comparative genomics of Ceriporiopsis subvermispora and Phanerochaete chrysosporium provide insight into selective ligninolysis.</title>
        <authorList>
            <person name="Fernandez-Fueyo E."/>
            <person name="Ruiz-Duenas F.J."/>
            <person name="Ferreira P."/>
            <person name="Floudas D."/>
            <person name="Hibbett D.S."/>
            <person name="Canessa P."/>
            <person name="Larrondo L.F."/>
            <person name="James T.Y."/>
            <person name="Seelenfreund D."/>
            <person name="Lobos S."/>
            <person name="Polanco R."/>
            <person name="Tello M."/>
            <person name="Honda Y."/>
            <person name="Watanabe T."/>
            <person name="Watanabe T."/>
            <person name="Ryu J.S."/>
            <person name="Kubicek C.P."/>
            <person name="Schmoll M."/>
            <person name="Gaskell J."/>
            <person name="Hammel K.E."/>
            <person name="St John F.J."/>
            <person name="Vanden Wymelenberg A."/>
            <person name="Sabat G."/>
            <person name="Splinter BonDurant S."/>
            <person name="Syed K."/>
            <person name="Yadav J.S."/>
            <person name="Doddapaneni H."/>
            <person name="Subramanian V."/>
            <person name="Lavin J.L."/>
            <person name="Oguiza J.A."/>
            <person name="Perez G."/>
            <person name="Pisabarro A.G."/>
            <person name="Ramirez L."/>
            <person name="Santoyo F."/>
            <person name="Master E."/>
            <person name="Coutinho P.M."/>
            <person name="Henrissat B."/>
            <person name="Lombard V."/>
            <person name="Magnuson J.K."/>
            <person name="Kuees U."/>
            <person name="Hori C."/>
            <person name="Igarashi K."/>
            <person name="Samejima M."/>
            <person name="Held B.W."/>
            <person name="Barry K.W."/>
            <person name="LaButti K.M."/>
            <person name="Lapidus A."/>
            <person name="Lindquist E.A."/>
            <person name="Lucas S.M."/>
            <person name="Riley R."/>
            <person name="Salamov A.A."/>
            <person name="Hoffmeister D."/>
            <person name="Schwenk D."/>
            <person name="Hadar Y."/>
            <person name="Yarden O."/>
            <person name="de Vries R.P."/>
            <person name="Wiebenga A."/>
            <person name="Stenlid J."/>
            <person name="Eastwood D."/>
            <person name="Grigoriev I.V."/>
            <person name="Berka R.M."/>
            <person name="Blanchette R.A."/>
            <person name="Kersten P."/>
            <person name="Martinez A.T."/>
            <person name="Vicuna R."/>
            <person name="Cullen D."/>
        </authorList>
    </citation>
    <scope>NUCLEOTIDE SEQUENCE [LARGE SCALE GENOMIC DNA]</scope>
    <source>
        <strain evidence="3 4">B</strain>
    </source>
</reference>
<feature type="compositionally biased region" description="Polar residues" evidence="1">
    <location>
        <begin position="159"/>
        <end position="170"/>
    </location>
</feature>
<keyword evidence="4" id="KW-1185">Reference proteome</keyword>
<evidence type="ECO:0000313" key="3">
    <source>
        <dbReference type="EMBL" id="EMD39623.1"/>
    </source>
</evidence>
<name>M2QRB1_CERS8</name>
<evidence type="ECO:0000256" key="2">
    <source>
        <dbReference type="SAM" id="Phobius"/>
    </source>
</evidence>
<sequence length="203" mass="21351">MTDILCLAPTLAMILPFSHTPLGDPRDTVVVIWAIVFGVVLILLFIGLFLFFRCHPGLFGPRPNVADAEAAPGQLPEILLHDRFNAANANRAGRDGVLAGIPPVRGADAGDIDSIDANLPDIPAPAYSSADASMFTGCGQPSNTLFPPPYGRDADRSGSPASIPSGQSVDVYSDRERLLGVPGEVTREDAESSTANSGEQVQQ</sequence>
<protein>
    <submittedName>
        <fullName evidence="3">Uncharacterized protein</fullName>
    </submittedName>
</protein>
<evidence type="ECO:0000256" key="1">
    <source>
        <dbReference type="SAM" id="MobiDB-lite"/>
    </source>
</evidence>
<gene>
    <name evidence="3" type="ORF">CERSUDRAFT_71510</name>
</gene>
<keyword evidence="2" id="KW-1133">Transmembrane helix</keyword>
<accession>M2QRB1</accession>
<feature type="transmembrane region" description="Helical" evidence="2">
    <location>
        <begin position="33"/>
        <end position="52"/>
    </location>
</feature>